<dbReference type="PATRIC" id="fig|1125718.3.peg.1169"/>
<gene>
    <name evidence="1" type="ORF">HMPREF1318_0991</name>
</gene>
<protein>
    <submittedName>
        <fullName evidence="1">Uncharacterized protein</fullName>
    </submittedName>
</protein>
<keyword evidence="2" id="KW-1185">Reference proteome</keyword>
<organism evidence="1 2">
    <name type="scientific">Actinomyces massiliensis F0489</name>
    <dbReference type="NCBI Taxonomy" id="1125718"/>
    <lineage>
        <taxon>Bacteria</taxon>
        <taxon>Bacillati</taxon>
        <taxon>Actinomycetota</taxon>
        <taxon>Actinomycetes</taxon>
        <taxon>Actinomycetales</taxon>
        <taxon>Actinomycetaceae</taxon>
        <taxon>Actinomyces</taxon>
    </lineage>
</organism>
<sequence length="54" mass="6229">MRFVVPPPGRDPRETSTKGIAMFFDIDLTILAAVTRERELQRTLAAERARDEQR</sequence>
<proteinExistence type="predicted"/>
<evidence type="ECO:0000313" key="2">
    <source>
        <dbReference type="Proteomes" id="UP000002941"/>
    </source>
</evidence>
<dbReference type="AlphaFoldDB" id="J1HJC2"/>
<evidence type="ECO:0000313" key="1">
    <source>
        <dbReference type="EMBL" id="EJF46000.1"/>
    </source>
</evidence>
<dbReference type="Proteomes" id="UP000002941">
    <property type="component" value="Unassembled WGS sequence"/>
</dbReference>
<reference evidence="1 2" key="1">
    <citation type="submission" date="2012-05" db="EMBL/GenBank/DDBJ databases">
        <authorList>
            <person name="Harkins D.M."/>
            <person name="Madupu R."/>
            <person name="Durkin A.S."/>
            <person name="Torralba M."/>
            <person name="Methe B."/>
            <person name="Sutton G.G."/>
            <person name="Nelson K.E."/>
        </authorList>
    </citation>
    <scope>NUCLEOTIDE SEQUENCE [LARGE SCALE GENOMIC DNA]</scope>
    <source>
        <strain evidence="1 2">F0489</strain>
    </source>
</reference>
<dbReference type="EMBL" id="AKFT01000085">
    <property type="protein sequence ID" value="EJF46000.1"/>
    <property type="molecule type" value="Genomic_DNA"/>
</dbReference>
<name>J1HJC2_9ACTO</name>
<accession>J1HJC2</accession>
<comment type="caution">
    <text evidence="1">The sequence shown here is derived from an EMBL/GenBank/DDBJ whole genome shotgun (WGS) entry which is preliminary data.</text>
</comment>